<evidence type="ECO:0000256" key="2">
    <source>
        <dbReference type="SAM" id="SignalP"/>
    </source>
</evidence>
<keyword evidence="4" id="KW-1185">Reference proteome</keyword>
<feature type="signal peptide" evidence="2">
    <location>
        <begin position="1"/>
        <end position="27"/>
    </location>
</feature>
<dbReference type="EMBL" id="RBAH01000044">
    <property type="protein sequence ID" value="RKN64191.1"/>
    <property type="molecule type" value="Genomic_DNA"/>
</dbReference>
<gene>
    <name evidence="3" type="ORF">D7M11_34235</name>
</gene>
<dbReference type="AlphaFoldDB" id="A0A3B0AUL9"/>
<dbReference type="Gene3D" id="3.40.190.10">
    <property type="entry name" value="Periplasmic binding protein-like II"/>
    <property type="match status" value="1"/>
</dbReference>
<evidence type="ECO:0008006" key="5">
    <source>
        <dbReference type="Google" id="ProtNLM"/>
    </source>
</evidence>
<accession>A0A3B0AUL9</accession>
<name>A0A3B0AUL9_9BACL</name>
<comment type="caution">
    <text evidence="3">The sequence shown here is derived from an EMBL/GenBank/DDBJ whole genome shotgun (WGS) entry which is preliminary data.</text>
</comment>
<feature type="region of interest" description="Disordered" evidence="1">
    <location>
        <begin position="25"/>
        <end position="49"/>
    </location>
</feature>
<dbReference type="RefSeq" id="WP_120751766.1">
    <property type="nucleotide sequence ID" value="NZ_RBAH01000044.1"/>
</dbReference>
<dbReference type="Proteomes" id="UP000282311">
    <property type="component" value="Unassembled WGS sequence"/>
</dbReference>
<reference evidence="3 4" key="1">
    <citation type="journal article" date="2007" name="Int. J. Syst. Evol. Microbiol.">
        <title>Paenibacillus ginsengarvi sp. nov., isolated from soil from ginseng cultivation.</title>
        <authorList>
            <person name="Yoon M.H."/>
            <person name="Ten L.N."/>
            <person name="Im W.T."/>
        </authorList>
    </citation>
    <scope>NUCLEOTIDE SEQUENCE [LARGE SCALE GENOMIC DNA]</scope>
    <source>
        <strain evidence="3 4">KCTC 13059</strain>
    </source>
</reference>
<proteinExistence type="predicted"/>
<organism evidence="3 4">
    <name type="scientific">Paenibacillus ginsengarvi</name>
    <dbReference type="NCBI Taxonomy" id="400777"/>
    <lineage>
        <taxon>Bacteria</taxon>
        <taxon>Bacillati</taxon>
        <taxon>Bacillota</taxon>
        <taxon>Bacilli</taxon>
        <taxon>Bacillales</taxon>
        <taxon>Paenibacillaceae</taxon>
        <taxon>Paenibacillus</taxon>
    </lineage>
</organism>
<evidence type="ECO:0000313" key="4">
    <source>
        <dbReference type="Proteomes" id="UP000282311"/>
    </source>
</evidence>
<dbReference type="SUPFAM" id="SSF53850">
    <property type="entry name" value="Periplasmic binding protein-like II"/>
    <property type="match status" value="1"/>
</dbReference>
<sequence>MSLRFRRAIPVLLLAAFGAAGCGTAKPADDGGKSVGEANGKEREPRTVTVSSPLNWVEEPFQKAIEEVIKKQHPYISVNWVMEDKDNTLDKQITAGKVPDIVLVSLDRIPLLTDLKLDYNMEPLIKQSQMNLGLFEPSGLEMIKNAYGKPEQIALPYTLGFQRCTITRTFSINSASHTRKTG</sequence>
<keyword evidence="2" id="KW-0732">Signal</keyword>
<dbReference type="OrthoDB" id="1918191at2"/>
<dbReference type="PROSITE" id="PS51257">
    <property type="entry name" value="PROKAR_LIPOPROTEIN"/>
    <property type="match status" value="1"/>
</dbReference>
<evidence type="ECO:0000313" key="3">
    <source>
        <dbReference type="EMBL" id="RKN64191.1"/>
    </source>
</evidence>
<protein>
    <recommendedName>
        <fullName evidence="5">Extracellular solute-binding protein</fullName>
    </recommendedName>
</protein>
<evidence type="ECO:0000256" key="1">
    <source>
        <dbReference type="SAM" id="MobiDB-lite"/>
    </source>
</evidence>
<feature type="chain" id="PRO_5038358597" description="Extracellular solute-binding protein" evidence="2">
    <location>
        <begin position="28"/>
        <end position="182"/>
    </location>
</feature>